<dbReference type="SUPFAM" id="SSF51905">
    <property type="entry name" value="FAD/NAD(P)-binding domain"/>
    <property type="match status" value="2"/>
</dbReference>
<dbReference type="PANTHER" id="PTHR23023">
    <property type="entry name" value="DIMETHYLANILINE MONOOXYGENASE"/>
    <property type="match status" value="1"/>
</dbReference>
<sequence>MPCLNVAVIGAGIGGLCAGRKLQRVGHRVTIFEKQNQLGGTWVYDPRVESDPLSLDPDREIIHRSLYASLRTNFPRHVMGFSDFPFTKIYEDSRAFPSHEEHLRFLNDFSEQFGLVELTQLNTEVVRVELKEDEWVVESRMGELTREEGFDAVVVCVGHHTEPRVANFPDIGQWPGKQIHSHNYRVPEPFHNQIVVMTGAGPSAYDISRDIAGVANYTTTKLASDNTSQTTDIDYVDESGRVAFVDGSSVCADIIFHCTGYMFSFPFLRTNGIVTVDDNRVGPLYKHVFSPEIGSRLSFVGIPCNITLFPMMELQSKWISCVLSSKVVLPSKEAMLADTNEHYRSLEERGIPKHSTHSLATTAFQYLDWLASQVKVQPVEERLKNIYKQLVSVFFSSEGDQIREWDVDSWVNGNHLKLLAASEKHSASKLLAAFEENVGHDNSKVVESS</sequence>
<dbReference type="PIRSF" id="PIRSF000332">
    <property type="entry name" value="FMO"/>
    <property type="match status" value="1"/>
</dbReference>
<keyword evidence="8" id="KW-1185">Reference proteome</keyword>
<evidence type="ECO:0000313" key="7">
    <source>
        <dbReference type="EMBL" id="WOH09373.1"/>
    </source>
</evidence>
<evidence type="ECO:0000256" key="3">
    <source>
        <dbReference type="ARBA" id="ARBA00022827"/>
    </source>
</evidence>
<keyword evidence="4" id="KW-0521">NADP</keyword>
<gene>
    <name evidence="7" type="ORF">DCAR_0728830</name>
</gene>
<dbReference type="GO" id="GO:0050661">
    <property type="term" value="F:NADP binding"/>
    <property type="evidence" value="ECO:0007669"/>
    <property type="project" value="InterPro"/>
</dbReference>
<dbReference type="InterPro" id="IPR020946">
    <property type="entry name" value="Flavin_mOase-like"/>
</dbReference>
<dbReference type="InterPro" id="IPR000960">
    <property type="entry name" value="Flavin_mOase"/>
</dbReference>
<dbReference type="Proteomes" id="UP000077755">
    <property type="component" value="Chromosome 7"/>
</dbReference>
<dbReference type="PRINTS" id="PR00370">
    <property type="entry name" value="FMOXYGENASE"/>
</dbReference>
<dbReference type="InterPro" id="IPR036188">
    <property type="entry name" value="FAD/NAD-bd_sf"/>
</dbReference>
<reference evidence="7" key="2">
    <citation type="submission" date="2022-03" db="EMBL/GenBank/DDBJ databases">
        <title>Draft title - Genomic analysis of global carrot germplasm unveils the trajectory of domestication and the origin of high carotenoid orange carrot.</title>
        <authorList>
            <person name="Iorizzo M."/>
            <person name="Ellison S."/>
            <person name="Senalik D."/>
            <person name="Macko-Podgorni A."/>
            <person name="Grzebelus D."/>
            <person name="Bostan H."/>
            <person name="Rolling W."/>
            <person name="Curaba J."/>
            <person name="Simon P."/>
        </authorList>
    </citation>
    <scope>NUCLEOTIDE SEQUENCE</scope>
    <source>
        <tissue evidence="7">Leaf</tissue>
    </source>
</reference>
<keyword evidence="6" id="KW-0503">Monooxygenase</keyword>
<comment type="similarity">
    <text evidence="1 6">Belongs to the FMO family.</text>
</comment>
<dbReference type="GO" id="GO:0004499">
    <property type="term" value="F:N,N-dimethylaniline monooxygenase activity"/>
    <property type="evidence" value="ECO:0007669"/>
    <property type="project" value="InterPro"/>
</dbReference>
<evidence type="ECO:0000256" key="4">
    <source>
        <dbReference type="ARBA" id="ARBA00022857"/>
    </source>
</evidence>
<comment type="cofactor">
    <cofactor evidence="6">
        <name>FAD</name>
        <dbReference type="ChEBI" id="CHEBI:57692"/>
    </cofactor>
</comment>
<dbReference type="EMBL" id="CP093349">
    <property type="protein sequence ID" value="WOH09373.1"/>
    <property type="molecule type" value="Genomic_DNA"/>
</dbReference>
<keyword evidence="5 6" id="KW-0560">Oxidoreductase</keyword>
<evidence type="ECO:0000256" key="2">
    <source>
        <dbReference type="ARBA" id="ARBA00022630"/>
    </source>
</evidence>
<dbReference type="Gene3D" id="3.50.50.60">
    <property type="entry name" value="FAD/NAD(P)-binding domain"/>
    <property type="match status" value="2"/>
</dbReference>
<evidence type="ECO:0000256" key="6">
    <source>
        <dbReference type="RuleBase" id="RU361177"/>
    </source>
</evidence>
<accession>A0AAF0XJX4</accession>
<proteinExistence type="inferred from homology"/>
<dbReference type="EC" id="1.-.-.-" evidence="6"/>
<dbReference type="AlphaFoldDB" id="A0AAF0XJX4"/>
<name>A0AAF0XJX4_DAUCS</name>
<protein>
    <recommendedName>
        <fullName evidence="6">Flavin-containing monooxygenase</fullName>
        <ecNumber evidence="6">1.-.-.-</ecNumber>
    </recommendedName>
</protein>
<reference evidence="7" key="1">
    <citation type="journal article" date="2016" name="Nat. Genet.">
        <title>A high-quality carrot genome assembly provides new insights into carotenoid accumulation and asterid genome evolution.</title>
        <authorList>
            <person name="Iorizzo M."/>
            <person name="Ellison S."/>
            <person name="Senalik D."/>
            <person name="Zeng P."/>
            <person name="Satapoomin P."/>
            <person name="Huang J."/>
            <person name="Bowman M."/>
            <person name="Iovene M."/>
            <person name="Sanseverino W."/>
            <person name="Cavagnaro P."/>
            <person name="Yildiz M."/>
            <person name="Macko-Podgorni A."/>
            <person name="Moranska E."/>
            <person name="Grzebelus E."/>
            <person name="Grzebelus D."/>
            <person name="Ashrafi H."/>
            <person name="Zheng Z."/>
            <person name="Cheng S."/>
            <person name="Spooner D."/>
            <person name="Van Deynze A."/>
            <person name="Simon P."/>
        </authorList>
    </citation>
    <scope>NUCLEOTIDE SEQUENCE</scope>
    <source>
        <tissue evidence="7">Leaf</tissue>
    </source>
</reference>
<evidence type="ECO:0000256" key="1">
    <source>
        <dbReference type="ARBA" id="ARBA00009183"/>
    </source>
</evidence>
<dbReference type="InterPro" id="IPR050346">
    <property type="entry name" value="FMO-like"/>
</dbReference>
<dbReference type="GO" id="GO:0050660">
    <property type="term" value="F:flavin adenine dinucleotide binding"/>
    <property type="evidence" value="ECO:0007669"/>
    <property type="project" value="InterPro"/>
</dbReference>
<dbReference type="Pfam" id="PF00743">
    <property type="entry name" value="FMO-like"/>
    <property type="match status" value="2"/>
</dbReference>
<evidence type="ECO:0000313" key="8">
    <source>
        <dbReference type="Proteomes" id="UP000077755"/>
    </source>
</evidence>
<keyword evidence="2 6" id="KW-0285">Flavoprotein</keyword>
<evidence type="ECO:0000256" key="5">
    <source>
        <dbReference type="ARBA" id="ARBA00023002"/>
    </source>
</evidence>
<organism evidence="7 8">
    <name type="scientific">Daucus carota subsp. sativus</name>
    <name type="common">Carrot</name>
    <dbReference type="NCBI Taxonomy" id="79200"/>
    <lineage>
        <taxon>Eukaryota</taxon>
        <taxon>Viridiplantae</taxon>
        <taxon>Streptophyta</taxon>
        <taxon>Embryophyta</taxon>
        <taxon>Tracheophyta</taxon>
        <taxon>Spermatophyta</taxon>
        <taxon>Magnoliopsida</taxon>
        <taxon>eudicotyledons</taxon>
        <taxon>Gunneridae</taxon>
        <taxon>Pentapetalae</taxon>
        <taxon>asterids</taxon>
        <taxon>campanulids</taxon>
        <taxon>Apiales</taxon>
        <taxon>Apiaceae</taxon>
        <taxon>Apioideae</taxon>
        <taxon>Scandiceae</taxon>
        <taxon>Daucinae</taxon>
        <taxon>Daucus</taxon>
        <taxon>Daucus sect. Daucus</taxon>
    </lineage>
</organism>
<keyword evidence="3 6" id="KW-0274">FAD</keyword>